<feature type="transmembrane region" description="Helical" evidence="1">
    <location>
        <begin position="213"/>
        <end position="234"/>
    </location>
</feature>
<feature type="transmembrane region" description="Helical" evidence="1">
    <location>
        <begin position="254"/>
        <end position="274"/>
    </location>
</feature>
<evidence type="ECO:0000313" key="3">
    <source>
        <dbReference type="Proteomes" id="UP000308197"/>
    </source>
</evidence>
<feature type="transmembrane region" description="Helical" evidence="1">
    <location>
        <begin position="180"/>
        <end position="201"/>
    </location>
</feature>
<dbReference type="AlphaFoldDB" id="A0A5C3PUI0"/>
<dbReference type="EMBL" id="ML211006">
    <property type="protein sequence ID" value="TFK92070.1"/>
    <property type="molecule type" value="Genomic_DNA"/>
</dbReference>
<dbReference type="STRING" id="1314778.A0A5C3PUI0"/>
<evidence type="ECO:0000313" key="2">
    <source>
        <dbReference type="EMBL" id="TFK92070.1"/>
    </source>
</evidence>
<feature type="non-terminal residue" evidence="2">
    <location>
        <position position="1"/>
    </location>
</feature>
<accession>A0A5C3PUI0</accession>
<reference evidence="2 3" key="1">
    <citation type="journal article" date="2019" name="Nat. Ecol. Evol.">
        <title>Megaphylogeny resolves global patterns of mushroom evolution.</title>
        <authorList>
            <person name="Varga T."/>
            <person name="Krizsan K."/>
            <person name="Foldi C."/>
            <person name="Dima B."/>
            <person name="Sanchez-Garcia M."/>
            <person name="Sanchez-Ramirez S."/>
            <person name="Szollosi G.J."/>
            <person name="Szarkandi J.G."/>
            <person name="Papp V."/>
            <person name="Albert L."/>
            <person name="Andreopoulos W."/>
            <person name="Angelini C."/>
            <person name="Antonin V."/>
            <person name="Barry K.W."/>
            <person name="Bougher N.L."/>
            <person name="Buchanan P."/>
            <person name="Buyck B."/>
            <person name="Bense V."/>
            <person name="Catcheside P."/>
            <person name="Chovatia M."/>
            <person name="Cooper J."/>
            <person name="Damon W."/>
            <person name="Desjardin D."/>
            <person name="Finy P."/>
            <person name="Geml J."/>
            <person name="Haridas S."/>
            <person name="Hughes K."/>
            <person name="Justo A."/>
            <person name="Karasinski D."/>
            <person name="Kautmanova I."/>
            <person name="Kiss B."/>
            <person name="Kocsube S."/>
            <person name="Kotiranta H."/>
            <person name="LaButti K.M."/>
            <person name="Lechner B.E."/>
            <person name="Liimatainen K."/>
            <person name="Lipzen A."/>
            <person name="Lukacs Z."/>
            <person name="Mihaltcheva S."/>
            <person name="Morgado L.N."/>
            <person name="Niskanen T."/>
            <person name="Noordeloos M.E."/>
            <person name="Ohm R.A."/>
            <person name="Ortiz-Santana B."/>
            <person name="Ovrebo C."/>
            <person name="Racz N."/>
            <person name="Riley R."/>
            <person name="Savchenko A."/>
            <person name="Shiryaev A."/>
            <person name="Soop K."/>
            <person name="Spirin V."/>
            <person name="Szebenyi C."/>
            <person name="Tomsovsky M."/>
            <person name="Tulloss R.E."/>
            <person name="Uehling J."/>
            <person name="Grigoriev I.V."/>
            <person name="Vagvolgyi C."/>
            <person name="Papp T."/>
            <person name="Martin F.M."/>
            <person name="Miettinen O."/>
            <person name="Hibbett D.S."/>
            <person name="Nagy L.G."/>
        </authorList>
    </citation>
    <scope>NUCLEOTIDE SEQUENCE [LARGE SCALE GENOMIC DNA]</scope>
    <source>
        <strain evidence="2 3">HHB13444</strain>
    </source>
</reference>
<keyword evidence="3" id="KW-1185">Reference proteome</keyword>
<sequence length="295" mass="31777">VALLGHAYNIDVAARQVQMSWLVLGCGSLALYVGSYGSNTCGRANLAIDFYADGATNASGMFDPAATLWFDIKTISGFCVQASVEFQTEHLLEVTAWHGQDQQFAYPFDTYILGTVFQAFLSGTNVSVPVLFLRISDATSSFQPILMQDADVRTLSLNGSQIIHARGVQYSFHRIALSQVLVMVLFVVNWLLTAVVLYIAVSAYDGVPMSEGVLILPVSVILTIPALRALWVDAPSFGECSNSTLPLGIDSCGTFLQMVIVSLASLYLVVKVGLRRKKAAQQEQVAAAVACDMSS</sequence>
<organism evidence="2 3">
    <name type="scientific">Polyporus arcularius HHB13444</name>
    <dbReference type="NCBI Taxonomy" id="1314778"/>
    <lineage>
        <taxon>Eukaryota</taxon>
        <taxon>Fungi</taxon>
        <taxon>Dikarya</taxon>
        <taxon>Basidiomycota</taxon>
        <taxon>Agaricomycotina</taxon>
        <taxon>Agaricomycetes</taxon>
        <taxon>Polyporales</taxon>
        <taxon>Polyporaceae</taxon>
        <taxon>Polyporus</taxon>
    </lineage>
</organism>
<evidence type="ECO:0000256" key="1">
    <source>
        <dbReference type="SAM" id="Phobius"/>
    </source>
</evidence>
<gene>
    <name evidence="2" type="ORF">K466DRAFT_481434</name>
</gene>
<name>A0A5C3PUI0_9APHY</name>
<keyword evidence="1" id="KW-1133">Transmembrane helix</keyword>
<keyword evidence="1" id="KW-0472">Membrane</keyword>
<dbReference type="InParanoid" id="A0A5C3PUI0"/>
<keyword evidence="1" id="KW-0812">Transmembrane</keyword>
<dbReference type="Proteomes" id="UP000308197">
    <property type="component" value="Unassembled WGS sequence"/>
</dbReference>
<proteinExistence type="predicted"/>
<evidence type="ECO:0008006" key="4">
    <source>
        <dbReference type="Google" id="ProtNLM"/>
    </source>
</evidence>
<protein>
    <recommendedName>
        <fullName evidence="4">Transmembrane protein</fullName>
    </recommendedName>
</protein>